<evidence type="ECO:0000256" key="23">
    <source>
        <dbReference type="ARBA" id="ARBA00026098"/>
    </source>
</evidence>
<evidence type="ECO:0000313" key="31">
    <source>
        <dbReference type="EMBL" id="CAG9858565.1"/>
    </source>
</evidence>
<evidence type="ECO:0000256" key="7">
    <source>
        <dbReference type="ARBA" id="ARBA00022741"/>
    </source>
</evidence>
<comment type="catalytic activity">
    <reaction evidence="18">
        <text>a 1-acyl-sn-glycerol + ATP = a 1-acyl-sn-glycero-3-phosphate + ADP + H(+)</text>
        <dbReference type="Rhea" id="RHEA:33747"/>
        <dbReference type="ChEBI" id="CHEBI:15378"/>
        <dbReference type="ChEBI" id="CHEBI:30616"/>
        <dbReference type="ChEBI" id="CHEBI:57970"/>
        <dbReference type="ChEBI" id="CHEBI:64683"/>
        <dbReference type="ChEBI" id="CHEBI:456216"/>
    </reaction>
    <physiologicalReaction direction="left-to-right" evidence="18">
        <dbReference type="Rhea" id="RHEA:33748"/>
    </physiologicalReaction>
</comment>
<evidence type="ECO:0000256" key="25">
    <source>
        <dbReference type="ARBA" id="ARBA00030553"/>
    </source>
</evidence>
<evidence type="ECO:0000256" key="11">
    <source>
        <dbReference type="ARBA" id="ARBA00023098"/>
    </source>
</evidence>
<dbReference type="InterPro" id="IPR017438">
    <property type="entry name" value="ATP-NAD_kinase_N"/>
</dbReference>
<evidence type="ECO:0000256" key="12">
    <source>
        <dbReference type="ARBA" id="ARBA00023128"/>
    </source>
</evidence>
<dbReference type="Pfam" id="PF00781">
    <property type="entry name" value="DAGK_cat"/>
    <property type="match status" value="1"/>
</dbReference>
<evidence type="ECO:0000256" key="16">
    <source>
        <dbReference type="ARBA" id="ARBA00024483"/>
    </source>
</evidence>
<evidence type="ECO:0000256" key="26">
    <source>
        <dbReference type="ARBA" id="ARBA00044480"/>
    </source>
</evidence>
<comment type="catalytic activity">
    <reaction evidence="26">
        <text>a 2-acylglycerol + ATP = a 2-acyl-sn-glycerol 3-phosphate + ADP + H(+)</text>
        <dbReference type="Rhea" id="RHEA:39847"/>
        <dbReference type="ChEBI" id="CHEBI:15378"/>
        <dbReference type="ChEBI" id="CHEBI:17389"/>
        <dbReference type="ChEBI" id="CHEBI:30616"/>
        <dbReference type="ChEBI" id="CHEBI:64982"/>
        <dbReference type="ChEBI" id="CHEBI:456216"/>
    </reaction>
    <physiologicalReaction direction="left-to-right" evidence="26">
        <dbReference type="Rhea" id="RHEA:39848"/>
    </physiologicalReaction>
</comment>
<evidence type="ECO:0000256" key="21">
    <source>
        <dbReference type="ARBA" id="ARBA00025749"/>
    </source>
</evidence>
<proteinExistence type="inferred from homology"/>
<dbReference type="Gene3D" id="2.60.200.40">
    <property type="match status" value="1"/>
</dbReference>
<dbReference type="GO" id="GO:0005743">
    <property type="term" value="C:mitochondrial inner membrane"/>
    <property type="evidence" value="ECO:0007669"/>
    <property type="project" value="UniProtKB-SubCell"/>
</dbReference>
<comment type="catalytic activity">
    <reaction evidence="15">
        <text>a 1,2-diacyl-sn-glycerol + ATP = a 1,2-diacyl-sn-glycero-3-phosphate + ADP + H(+)</text>
        <dbReference type="Rhea" id="RHEA:10272"/>
        <dbReference type="ChEBI" id="CHEBI:15378"/>
        <dbReference type="ChEBI" id="CHEBI:17815"/>
        <dbReference type="ChEBI" id="CHEBI:30616"/>
        <dbReference type="ChEBI" id="CHEBI:58608"/>
        <dbReference type="ChEBI" id="CHEBI:456216"/>
        <dbReference type="EC" id="2.7.1.107"/>
    </reaction>
    <physiologicalReaction direction="left-to-right" evidence="15">
        <dbReference type="Rhea" id="RHEA:10273"/>
    </physiologicalReaction>
</comment>
<protein>
    <recommendedName>
        <fullName evidence="24">Acylglycerol kinase, mitochondrial</fullName>
        <ecNumber evidence="5">2.7.1.107</ecNumber>
        <ecNumber evidence="22">2.7.1.138</ecNumber>
        <ecNumber evidence="23">2.7.1.94</ecNumber>
    </recommendedName>
    <alternativeName>
        <fullName evidence="25">Multiple substrate lipid kinase</fullName>
    </alternativeName>
</protein>
<gene>
    <name evidence="31" type="ORF">PHYEVI_LOCUS4954</name>
</gene>
<evidence type="ECO:0000256" key="29">
    <source>
        <dbReference type="ARBA" id="ARBA00048876"/>
    </source>
</evidence>
<comment type="catalytic activity">
    <reaction evidence="20">
        <text>1-hexadecanoyl-sn-glycerol + ATP = 1-hexadecanoyl-sn-glycero-3-phosphate + ADP + H(+)</text>
        <dbReference type="Rhea" id="RHEA:43308"/>
        <dbReference type="ChEBI" id="CHEBI:15378"/>
        <dbReference type="ChEBI" id="CHEBI:30616"/>
        <dbReference type="ChEBI" id="CHEBI:57518"/>
        <dbReference type="ChEBI" id="CHEBI:75542"/>
        <dbReference type="ChEBI" id="CHEBI:456216"/>
    </reaction>
    <physiologicalReaction direction="left-to-right" evidence="20">
        <dbReference type="Rhea" id="RHEA:43309"/>
    </physiologicalReaction>
</comment>
<comment type="catalytic activity">
    <reaction evidence="27">
        <text>an N-acylsphing-4-enine + ATP = an N-acylsphing-4-enine 1-phosphate + ADP + H(+)</text>
        <dbReference type="Rhea" id="RHEA:17929"/>
        <dbReference type="ChEBI" id="CHEBI:15378"/>
        <dbReference type="ChEBI" id="CHEBI:30616"/>
        <dbReference type="ChEBI" id="CHEBI:52639"/>
        <dbReference type="ChEBI" id="CHEBI:57674"/>
        <dbReference type="ChEBI" id="CHEBI:456216"/>
        <dbReference type="EC" id="2.7.1.138"/>
    </reaction>
    <physiologicalReaction direction="left-to-right" evidence="27">
        <dbReference type="Rhea" id="RHEA:17930"/>
    </physiologicalReaction>
</comment>
<dbReference type="EC" id="2.7.1.94" evidence="23"/>
<evidence type="ECO:0000256" key="19">
    <source>
        <dbReference type="ARBA" id="ARBA00024556"/>
    </source>
</evidence>
<dbReference type="GO" id="GO:0005524">
    <property type="term" value="F:ATP binding"/>
    <property type="evidence" value="ECO:0007669"/>
    <property type="project" value="UniProtKB-KW"/>
</dbReference>
<keyword evidence="6" id="KW-0808">Transferase</keyword>
<evidence type="ECO:0000256" key="28">
    <source>
        <dbReference type="ARBA" id="ARBA00048663"/>
    </source>
</evidence>
<keyword evidence="13" id="KW-0472">Membrane</keyword>
<keyword evidence="9" id="KW-0999">Mitochondrion inner membrane</keyword>
<dbReference type="EC" id="2.7.1.138" evidence="22"/>
<dbReference type="GO" id="GO:0004143">
    <property type="term" value="F:ATP-dependent diacylglycerol kinase activity"/>
    <property type="evidence" value="ECO:0007669"/>
    <property type="project" value="UniProtKB-EC"/>
</dbReference>
<dbReference type="SUPFAM" id="SSF111331">
    <property type="entry name" value="NAD kinase/diacylglycerol kinase-like"/>
    <property type="match status" value="1"/>
</dbReference>
<keyword evidence="7" id="KW-0547">Nucleotide-binding</keyword>
<dbReference type="GO" id="GO:0001729">
    <property type="term" value="F:ceramide kinase activity"/>
    <property type="evidence" value="ECO:0007669"/>
    <property type="project" value="UniProtKB-EC"/>
</dbReference>
<evidence type="ECO:0000256" key="5">
    <source>
        <dbReference type="ARBA" id="ARBA00012133"/>
    </source>
</evidence>
<evidence type="ECO:0000256" key="22">
    <source>
        <dbReference type="ARBA" id="ARBA00026096"/>
    </source>
</evidence>
<dbReference type="Proteomes" id="UP001153712">
    <property type="component" value="Chromosome 2"/>
</dbReference>
<dbReference type="EMBL" id="OU900095">
    <property type="protein sequence ID" value="CAG9858565.1"/>
    <property type="molecule type" value="Genomic_DNA"/>
</dbReference>
<dbReference type="InterPro" id="IPR050187">
    <property type="entry name" value="Lipid_Phosphate_FormReg"/>
</dbReference>
<dbReference type="GO" id="GO:0005758">
    <property type="term" value="C:mitochondrial intermembrane space"/>
    <property type="evidence" value="ECO:0007669"/>
    <property type="project" value="UniProtKB-SubCell"/>
</dbReference>
<dbReference type="GO" id="GO:0046512">
    <property type="term" value="P:sphingosine biosynthetic process"/>
    <property type="evidence" value="ECO:0007669"/>
    <property type="project" value="TreeGrafter"/>
</dbReference>
<dbReference type="PANTHER" id="PTHR12358">
    <property type="entry name" value="SPHINGOSINE KINASE"/>
    <property type="match status" value="1"/>
</dbReference>
<comment type="similarity">
    <text evidence="21">Belongs to the AGK family.</text>
</comment>
<dbReference type="OrthoDB" id="9979394at2759"/>
<comment type="catalytic activity">
    <reaction evidence="16">
        <text>1-(5Z,8Z,11Z,14Z-eicosatetraenoyl)-sn-glycerol + ATP = 1-(5Z,8Z,11Z,14Z-eicosatetraenoyl)-sn-glycero-3-phosphate + ADP + H(+)</text>
        <dbReference type="Rhea" id="RHEA:43328"/>
        <dbReference type="ChEBI" id="CHEBI:15378"/>
        <dbReference type="ChEBI" id="CHEBI:30616"/>
        <dbReference type="ChEBI" id="CHEBI:34071"/>
        <dbReference type="ChEBI" id="CHEBI:74938"/>
        <dbReference type="ChEBI" id="CHEBI:456216"/>
    </reaction>
    <physiologicalReaction direction="left-to-right" evidence="16">
        <dbReference type="Rhea" id="RHEA:43329"/>
    </physiologicalReaction>
</comment>
<comment type="cofactor">
    <cofactor evidence="1">
        <name>Mg(2+)</name>
        <dbReference type="ChEBI" id="CHEBI:18420"/>
    </cofactor>
</comment>
<evidence type="ECO:0000313" key="32">
    <source>
        <dbReference type="Proteomes" id="UP001153712"/>
    </source>
</evidence>
<evidence type="ECO:0000256" key="15">
    <source>
        <dbReference type="ARBA" id="ARBA00023411"/>
    </source>
</evidence>
<evidence type="ECO:0000256" key="1">
    <source>
        <dbReference type="ARBA" id="ARBA00001946"/>
    </source>
</evidence>
<dbReference type="GO" id="GO:0047620">
    <property type="term" value="F:acylglycerol kinase activity"/>
    <property type="evidence" value="ECO:0007669"/>
    <property type="project" value="UniProtKB-EC"/>
</dbReference>
<keyword evidence="32" id="KW-1185">Reference proteome</keyword>
<comment type="catalytic activity">
    <reaction evidence="19">
        <text>2-(5Z,8Z,11Z,14Z-eicosatetraenoyl)-glycerol + ATP = 2-(5Z,8Z,11Z,14Z-eicosatetraenoyl)-sn-glycero-3-phosphate + ADP + H(+)</text>
        <dbReference type="Rhea" id="RHEA:43316"/>
        <dbReference type="ChEBI" id="CHEBI:15378"/>
        <dbReference type="ChEBI" id="CHEBI:30616"/>
        <dbReference type="ChEBI" id="CHEBI:52392"/>
        <dbReference type="ChEBI" id="CHEBI:78209"/>
        <dbReference type="ChEBI" id="CHEBI:456216"/>
    </reaction>
    <physiologicalReaction direction="left-to-right" evidence="19">
        <dbReference type="Rhea" id="RHEA:43317"/>
    </physiologicalReaction>
</comment>
<evidence type="ECO:0000256" key="27">
    <source>
        <dbReference type="ARBA" id="ARBA00048034"/>
    </source>
</evidence>
<evidence type="ECO:0000256" key="20">
    <source>
        <dbReference type="ARBA" id="ARBA00024636"/>
    </source>
</evidence>
<evidence type="ECO:0000259" key="30">
    <source>
        <dbReference type="PROSITE" id="PS50146"/>
    </source>
</evidence>
<keyword evidence="8" id="KW-0418">Kinase</keyword>
<feature type="domain" description="DAGKc" evidence="30">
    <location>
        <begin position="61"/>
        <end position="203"/>
    </location>
</feature>
<comment type="catalytic activity">
    <reaction evidence="17">
        <text>1-(9Z-octadecenoyl)-sn-glycerol + ATP = 1-(9Z-octadecenoyl)-sn-glycero-3-phosphate + ADP + H(+)</text>
        <dbReference type="Rhea" id="RHEA:41079"/>
        <dbReference type="ChEBI" id="CHEBI:15378"/>
        <dbReference type="ChEBI" id="CHEBI:30616"/>
        <dbReference type="ChEBI" id="CHEBI:74544"/>
        <dbReference type="ChEBI" id="CHEBI:75757"/>
        <dbReference type="ChEBI" id="CHEBI:456216"/>
    </reaction>
    <physiologicalReaction direction="left-to-right" evidence="17">
        <dbReference type="Rhea" id="RHEA:41080"/>
    </physiologicalReaction>
</comment>
<evidence type="ECO:0000256" key="17">
    <source>
        <dbReference type="ARBA" id="ARBA00024505"/>
    </source>
</evidence>
<evidence type="ECO:0000256" key="6">
    <source>
        <dbReference type="ARBA" id="ARBA00022679"/>
    </source>
</evidence>
<evidence type="ECO:0000256" key="10">
    <source>
        <dbReference type="ARBA" id="ARBA00022840"/>
    </source>
</evidence>
<dbReference type="EC" id="2.7.1.107" evidence="5"/>
<dbReference type="AlphaFoldDB" id="A0A9N9TM99"/>
<comment type="subcellular location">
    <subcellularLocation>
        <location evidence="3">Mitochondrion inner membrane</location>
        <topology evidence="3">Peripheral membrane protein</topology>
    </subcellularLocation>
    <subcellularLocation>
        <location evidence="2">Mitochondrion intermembrane space</location>
    </subcellularLocation>
</comment>
<comment type="catalytic activity">
    <reaction evidence="14">
        <text>1,2-di-(9Z-octadecenoyl)-sn-glycerol + ATP = 1,2-di-(9Z-octadecenoyl)-sn-glycero-3-phosphate + ADP + H(+)</text>
        <dbReference type="Rhea" id="RHEA:40327"/>
        <dbReference type="ChEBI" id="CHEBI:15378"/>
        <dbReference type="ChEBI" id="CHEBI:30616"/>
        <dbReference type="ChEBI" id="CHEBI:52333"/>
        <dbReference type="ChEBI" id="CHEBI:74546"/>
        <dbReference type="ChEBI" id="CHEBI:456216"/>
    </reaction>
    <physiologicalReaction direction="left-to-right" evidence="14">
        <dbReference type="Rhea" id="RHEA:40328"/>
    </physiologicalReaction>
</comment>
<dbReference type="InterPro" id="IPR001206">
    <property type="entry name" value="Diacylglycerol_kinase_cat_dom"/>
</dbReference>
<accession>A0A9N9TM99</accession>
<keyword evidence="10" id="KW-0067">ATP-binding</keyword>
<dbReference type="SMART" id="SM00046">
    <property type="entry name" value="DAGKc"/>
    <property type="match status" value="1"/>
</dbReference>
<evidence type="ECO:0000256" key="14">
    <source>
        <dbReference type="ARBA" id="ARBA00023371"/>
    </source>
</evidence>
<organism evidence="31 32">
    <name type="scientific">Phyllotreta striolata</name>
    <name type="common">Striped flea beetle</name>
    <name type="synonym">Crioceris striolata</name>
    <dbReference type="NCBI Taxonomy" id="444603"/>
    <lineage>
        <taxon>Eukaryota</taxon>
        <taxon>Metazoa</taxon>
        <taxon>Ecdysozoa</taxon>
        <taxon>Arthropoda</taxon>
        <taxon>Hexapoda</taxon>
        <taxon>Insecta</taxon>
        <taxon>Pterygota</taxon>
        <taxon>Neoptera</taxon>
        <taxon>Endopterygota</taxon>
        <taxon>Coleoptera</taxon>
        <taxon>Polyphaga</taxon>
        <taxon>Cucujiformia</taxon>
        <taxon>Chrysomeloidea</taxon>
        <taxon>Chrysomelidae</taxon>
        <taxon>Galerucinae</taxon>
        <taxon>Alticini</taxon>
        <taxon>Phyllotreta</taxon>
    </lineage>
</organism>
<dbReference type="Pfam" id="PF19712">
    <property type="entry name" value="AGK_C"/>
    <property type="match status" value="1"/>
</dbReference>
<evidence type="ECO:0000256" key="18">
    <source>
        <dbReference type="ARBA" id="ARBA00024512"/>
    </source>
</evidence>
<evidence type="ECO:0000256" key="13">
    <source>
        <dbReference type="ARBA" id="ARBA00023136"/>
    </source>
</evidence>
<comment type="catalytic activity">
    <reaction evidence="28">
        <text>a monoacylglycerol + ATP = a monoacyl-sn-glycero-3-phosphate + ADP + H(+)</text>
        <dbReference type="Rhea" id="RHEA:19293"/>
        <dbReference type="ChEBI" id="CHEBI:15378"/>
        <dbReference type="ChEBI" id="CHEBI:17408"/>
        <dbReference type="ChEBI" id="CHEBI:30616"/>
        <dbReference type="ChEBI" id="CHEBI:77589"/>
        <dbReference type="ChEBI" id="CHEBI:456216"/>
        <dbReference type="EC" id="2.7.1.94"/>
    </reaction>
    <physiologicalReaction direction="left-to-right" evidence="28">
        <dbReference type="Rhea" id="RHEA:19294"/>
    </physiologicalReaction>
</comment>
<reference evidence="31" key="1">
    <citation type="submission" date="2022-01" db="EMBL/GenBank/DDBJ databases">
        <authorList>
            <person name="King R."/>
        </authorList>
    </citation>
    <scope>NUCLEOTIDE SEQUENCE</scope>
</reference>
<name>A0A9N9TM99_PHYSR</name>
<evidence type="ECO:0000256" key="24">
    <source>
        <dbReference type="ARBA" id="ARBA00026142"/>
    </source>
</evidence>
<dbReference type="InterPro" id="IPR045579">
    <property type="entry name" value="AGK_C"/>
</dbReference>
<dbReference type="InterPro" id="IPR016064">
    <property type="entry name" value="NAD/diacylglycerol_kinase_sf"/>
</dbReference>
<evidence type="ECO:0000256" key="8">
    <source>
        <dbReference type="ARBA" id="ARBA00022777"/>
    </source>
</evidence>
<dbReference type="GO" id="GO:0046513">
    <property type="term" value="P:ceramide biosynthetic process"/>
    <property type="evidence" value="ECO:0007669"/>
    <property type="project" value="TreeGrafter"/>
</dbReference>
<sequence>MVFIKKAAKTVRNHWKKSIFFSSVAVYGTIYLRNYMETQELMRSYCEKAAKYGKKPLPIHLKPRHVTVILNPNANKRKANKEFDKYCAPLLHLAGISVEIRKTESEGHAKTLVEELTGTDALVIAGGDGTLSEVITGLMRRNDDRDNGVPIGVLPLGRTNSFAKIQFPWRKKTEKVKALAESTMAVIEESIRPLDVMKIEVISSENSTEEDSKEAGKPVYAVSSLKWGAYRDAEAKKDNYWVFGPFRNYATYVFNGLKSKLSWNCEAQISYSPPCDGCSNCFKRTDSSSNGGGFFSKFAKPDPLQFSKLSVNNPECSVSREKTVRTADLSLTTLNSAPETATSPAKLLMRIGPDSVAYLDFVRNGFRLEKGENSDVTEVIEAKTVDIRPENAKQSAWFSIDSEDFEVRPVKVTLLPRIIRVFCKKESASACA</sequence>
<dbReference type="PANTHER" id="PTHR12358:SF31">
    <property type="entry name" value="ACYLGLYCEROL KINASE, MITOCHONDRIAL"/>
    <property type="match status" value="1"/>
</dbReference>
<dbReference type="PROSITE" id="PS50146">
    <property type="entry name" value="DAGK"/>
    <property type="match status" value="1"/>
</dbReference>
<evidence type="ECO:0000256" key="2">
    <source>
        <dbReference type="ARBA" id="ARBA00004569"/>
    </source>
</evidence>
<evidence type="ECO:0000256" key="9">
    <source>
        <dbReference type="ARBA" id="ARBA00022792"/>
    </source>
</evidence>
<comment type="pathway">
    <text evidence="4">Lipid metabolism; glycerolipid metabolism.</text>
</comment>
<dbReference type="Gene3D" id="3.40.50.10330">
    <property type="entry name" value="Probable inorganic polyphosphate/atp-NAD kinase, domain 1"/>
    <property type="match status" value="1"/>
</dbReference>
<keyword evidence="11" id="KW-0443">Lipid metabolism</keyword>
<comment type="catalytic activity">
    <reaction evidence="29">
        <text>N-(hexanoyl)sphing-4-enine + ATP = N-hexanoylsphing-4-enine 1-phosphate + ADP + H(+)</text>
        <dbReference type="Rhea" id="RHEA:43312"/>
        <dbReference type="ChEBI" id="CHEBI:15378"/>
        <dbReference type="ChEBI" id="CHEBI:30616"/>
        <dbReference type="ChEBI" id="CHEBI:63867"/>
        <dbReference type="ChEBI" id="CHEBI:82959"/>
        <dbReference type="ChEBI" id="CHEBI:456216"/>
    </reaction>
    <physiologicalReaction direction="left-to-right" evidence="29">
        <dbReference type="Rhea" id="RHEA:43313"/>
    </physiologicalReaction>
</comment>
<keyword evidence="12" id="KW-0496">Mitochondrion</keyword>
<evidence type="ECO:0000256" key="4">
    <source>
        <dbReference type="ARBA" id="ARBA00005175"/>
    </source>
</evidence>
<evidence type="ECO:0000256" key="3">
    <source>
        <dbReference type="ARBA" id="ARBA00004637"/>
    </source>
</evidence>